<dbReference type="InterPro" id="IPR036640">
    <property type="entry name" value="ABC1_TM_sf"/>
</dbReference>
<proteinExistence type="predicted"/>
<keyword evidence="3 5" id="KW-1133">Transmembrane helix</keyword>
<evidence type="ECO:0000256" key="4">
    <source>
        <dbReference type="ARBA" id="ARBA00023136"/>
    </source>
</evidence>
<dbReference type="RefSeq" id="WP_271190930.1">
    <property type="nucleotide sequence ID" value="NZ_CP115667.1"/>
</dbReference>
<organism evidence="6 7">
    <name type="scientific">Peptoniphilus equinus</name>
    <dbReference type="NCBI Taxonomy" id="3016343"/>
    <lineage>
        <taxon>Bacteria</taxon>
        <taxon>Bacillati</taxon>
        <taxon>Bacillota</taxon>
        <taxon>Tissierellia</taxon>
        <taxon>Tissierellales</taxon>
        <taxon>Peptoniphilaceae</taxon>
        <taxon>Peptoniphilus</taxon>
    </lineage>
</organism>
<evidence type="ECO:0000256" key="1">
    <source>
        <dbReference type="ARBA" id="ARBA00004651"/>
    </source>
</evidence>
<evidence type="ECO:0000313" key="6">
    <source>
        <dbReference type="EMBL" id="WBW49398.1"/>
    </source>
</evidence>
<dbReference type="Gene3D" id="1.20.1560.10">
    <property type="entry name" value="ABC transporter type 1, transmembrane domain"/>
    <property type="match status" value="1"/>
</dbReference>
<accession>A0ABY7QRI1</accession>
<reference evidence="6 7" key="1">
    <citation type="submission" date="2023-01" db="EMBL/GenBank/DDBJ databases">
        <authorList>
            <person name="Lee S.H."/>
            <person name="Jung H.S."/>
            <person name="Yun J.U."/>
        </authorList>
    </citation>
    <scope>NUCLEOTIDE SEQUENCE [LARGE SCALE GENOMIC DNA]</scope>
    <source>
        <strain evidence="6 7">CBA3646</strain>
    </source>
</reference>
<gene>
    <name evidence="6" type="ORF">O6R05_05150</name>
</gene>
<name>A0ABY7QRI1_9FIRM</name>
<protein>
    <recommendedName>
        <fullName evidence="8">ABC transmembrane type-1 domain-containing protein</fullName>
    </recommendedName>
</protein>
<sequence length="129" mass="15457">MKSILIEFFKKHKYVFCVYIVLTIIFSITSIIIPKKMGIFIDELSVYKDFKYSLKFAEVVLPVILISQLLNYFRNCLQETLKFELDTYLNENLLKKYLDSNYERTKKHIKEELIKRLTTSVQYIYQSSS</sequence>
<keyword evidence="2 5" id="KW-0812">Transmembrane</keyword>
<evidence type="ECO:0000256" key="2">
    <source>
        <dbReference type="ARBA" id="ARBA00022692"/>
    </source>
</evidence>
<dbReference type="EMBL" id="CP115667">
    <property type="protein sequence ID" value="WBW49398.1"/>
    <property type="molecule type" value="Genomic_DNA"/>
</dbReference>
<dbReference type="SUPFAM" id="SSF90123">
    <property type="entry name" value="ABC transporter transmembrane region"/>
    <property type="match status" value="1"/>
</dbReference>
<evidence type="ECO:0000313" key="7">
    <source>
        <dbReference type="Proteomes" id="UP001210339"/>
    </source>
</evidence>
<evidence type="ECO:0000256" key="3">
    <source>
        <dbReference type="ARBA" id="ARBA00022989"/>
    </source>
</evidence>
<evidence type="ECO:0000256" key="5">
    <source>
        <dbReference type="SAM" id="Phobius"/>
    </source>
</evidence>
<dbReference type="Proteomes" id="UP001210339">
    <property type="component" value="Chromosome"/>
</dbReference>
<feature type="transmembrane region" description="Helical" evidence="5">
    <location>
        <begin position="12"/>
        <end position="33"/>
    </location>
</feature>
<keyword evidence="7" id="KW-1185">Reference proteome</keyword>
<comment type="subcellular location">
    <subcellularLocation>
        <location evidence="1">Cell membrane</location>
        <topology evidence="1">Multi-pass membrane protein</topology>
    </subcellularLocation>
</comment>
<keyword evidence="4 5" id="KW-0472">Membrane</keyword>
<evidence type="ECO:0008006" key="8">
    <source>
        <dbReference type="Google" id="ProtNLM"/>
    </source>
</evidence>
<feature type="transmembrane region" description="Helical" evidence="5">
    <location>
        <begin position="53"/>
        <end position="73"/>
    </location>
</feature>